<dbReference type="AlphaFoldDB" id="A0AAE3NKW1"/>
<dbReference type="Pfam" id="PF08813">
    <property type="entry name" value="Phage_tail_3"/>
    <property type="match status" value="1"/>
</dbReference>
<dbReference type="RefSeq" id="WP_184849645.1">
    <property type="nucleotide sequence ID" value="NZ_JABZEH010000001.1"/>
</dbReference>
<reference evidence="1" key="1">
    <citation type="submission" date="2021-09" db="EMBL/GenBank/DDBJ databases">
        <title>Genomic analysis of Ralstonia spp.</title>
        <authorList>
            <person name="Aburjaile F."/>
            <person name="Ariute J.C."/>
            <person name="Pais A.K.L."/>
            <person name="Albuquerque G.M.R."/>
            <person name="Silva A.M.F."/>
            <person name="Brenig B."/>
            <person name="Azevedo V."/>
            <person name="Matiuzzi M."/>
            <person name="Ramos R."/>
            <person name="Goes-Neto A."/>
            <person name="Soares S."/>
            <person name="Iseppon A.M.B."/>
            <person name="Souza E."/>
            <person name="Gama M."/>
        </authorList>
    </citation>
    <scope>NUCLEOTIDE SEQUENCE</scope>
    <source>
        <strain evidence="1">B4</strain>
    </source>
</reference>
<protein>
    <submittedName>
        <fullName evidence="1">Phage tail protein</fullName>
    </submittedName>
</protein>
<dbReference type="InterPro" id="IPR014918">
    <property type="entry name" value="Phage_tail_3"/>
</dbReference>
<organism evidence="1 2">
    <name type="scientific">Ralstonia solanacearum</name>
    <name type="common">Pseudomonas solanacearum</name>
    <dbReference type="NCBI Taxonomy" id="305"/>
    <lineage>
        <taxon>Bacteria</taxon>
        <taxon>Pseudomonadati</taxon>
        <taxon>Pseudomonadota</taxon>
        <taxon>Betaproteobacteria</taxon>
        <taxon>Burkholderiales</taxon>
        <taxon>Burkholderiaceae</taxon>
        <taxon>Ralstonia</taxon>
        <taxon>Ralstonia solanacearum species complex</taxon>
    </lineage>
</organism>
<evidence type="ECO:0000313" key="1">
    <source>
        <dbReference type="EMBL" id="MDB0523760.1"/>
    </source>
</evidence>
<gene>
    <name evidence="1" type="ORF">LBW55_19340</name>
</gene>
<dbReference type="Gene3D" id="4.10.410.40">
    <property type="match status" value="1"/>
</dbReference>
<name>A0AAE3NKW1_RALSL</name>
<proteinExistence type="predicted"/>
<sequence length="218" mass="23109">MSVRLPNGTTFSIATSYGPAKAFTAATNAKPVKLSSVAHGFTKGAVLEISSGWARLDGRVARADAVTVDAFALEGIDTTDTDIYPVGTGIGTVRPVLTFQQISQVLQSAASGGDQQFYNYSFLEDVADEKQIPTIRSARSYTLTIADDPTLAHYPVLEAADEDRVPRVVQMKLPGGAPIYFSAYVSFSKVPTTTKNEAMATTVTLSLAGEVTRYTAGA</sequence>
<dbReference type="Proteomes" id="UP001143674">
    <property type="component" value="Unassembled WGS sequence"/>
</dbReference>
<accession>A0AAE3NKW1</accession>
<dbReference type="EMBL" id="JAIVEX010000010">
    <property type="protein sequence ID" value="MDB0523760.1"/>
    <property type="molecule type" value="Genomic_DNA"/>
</dbReference>
<evidence type="ECO:0000313" key="2">
    <source>
        <dbReference type="Proteomes" id="UP001143674"/>
    </source>
</evidence>
<comment type="caution">
    <text evidence="1">The sequence shown here is derived from an EMBL/GenBank/DDBJ whole genome shotgun (WGS) entry which is preliminary data.</text>
</comment>